<sequence length="235" mass="26929">MVFNCEWLLIYNAALIWFFGREMDIPPGRTQHATVCADEEHFRKWCLLIQHTGPAQTNTSSSASPSPTFFGKETPMYLIPKLNESITNCDFAAHKLQPIVKQDQGIRYGSGHSRKRYYFKEVPKVEAIAMYFSCGNMDEGPSGTIVARERRLSIQLSSLVYSTIETQYEHGRKYLLELLDGDEDHELFHPIAHWQWGKIKRVLSKAVSVDELISTLIVILEVAEDDYIGKYHRVG</sequence>
<dbReference type="EMBL" id="JAENGZ010000072">
    <property type="protein sequence ID" value="KAG6970507.1"/>
    <property type="molecule type" value="Genomic_DNA"/>
</dbReference>
<organism evidence="2 3">
    <name type="scientific">Phytophthora cactorum</name>
    <dbReference type="NCBI Taxonomy" id="29920"/>
    <lineage>
        <taxon>Eukaryota</taxon>
        <taxon>Sar</taxon>
        <taxon>Stramenopiles</taxon>
        <taxon>Oomycota</taxon>
        <taxon>Peronosporomycetes</taxon>
        <taxon>Peronosporales</taxon>
        <taxon>Peronosporaceae</taxon>
        <taxon>Phytophthora</taxon>
    </lineage>
</organism>
<dbReference type="AlphaFoldDB" id="A0A8T1UYN2"/>
<evidence type="ECO:0000313" key="3">
    <source>
        <dbReference type="Proteomes" id="UP000688947"/>
    </source>
</evidence>
<feature type="chain" id="PRO_5035859899" evidence="1">
    <location>
        <begin position="21"/>
        <end position="235"/>
    </location>
</feature>
<keyword evidence="1" id="KW-0732">Signal</keyword>
<evidence type="ECO:0000313" key="2">
    <source>
        <dbReference type="EMBL" id="KAG6970507.1"/>
    </source>
</evidence>
<comment type="caution">
    <text evidence="2">The sequence shown here is derived from an EMBL/GenBank/DDBJ whole genome shotgun (WGS) entry which is preliminary data.</text>
</comment>
<dbReference type="Proteomes" id="UP000688947">
    <property type="component" value="Unassembled WGS sequence"/>
</dbReference>
<evidence type="ECO:0000256" key="1">
    <source>
        <dbReference type="SAM" id="SignalP"/>
    </source>
</evidence>
<protein>
    <submittedName>
        <fullName evidence="2">Uncharacterized protein</fullName>
    </submittedName>
</protein>
<reference evidence="2" key="1">
    <citation type="submission" date="2021-01" db="EMBL/GenBank/DDBJ databases">
        <title>Phytophthora aleatoria, a newly-described species from Pinus radiata is distinct from Phytophthora cactorum isolates based on comparative genomics.</title>
        <authorList>
            <person name="Mcdougal R."/>
            <person name="Panda P."/>
            <person name="Williams N."/>
            <person name="Studholme D.J."/>
        </authorList>
    </citation>
    <scope>NUCLEOTIDE SEQUENCE</scope>
    <source>
        <strain evidence="2">NZFS 3830</strain>
    </source>
</reference>
<feature type="signal peptide" evidence="1">
    <location>
        <begin position="1"/>
        <end position="20"/>
    </location>
</feature>
<gene>
    <name evidence="2" type="ORF">JG687_00002591</name>
</gene>
<name>A0A8T1UYN2_9STRA</name>
<proteinExistence type="predicted"/>
<accession>A0A8T1UYN2</accession>